<reference evidence="1" key="1">
    <citation type="submission" date="2018-02" db="EMBL/GenBank/DDBJ databases">
        <title>Rhizophora mucronata_Transcriptome.</title>
        <authorList>
            <person name="Meera S.P."/>
            <person name="Sreeshan A."/>
            <person name="Augustine A."/>
        </authorList>
    </citation>
    <scope>NUCLEOTIDE SEQUENCE</scope>
    <source>
        <tissue evidence="1">Leaf</tissue>
    </source>
</reference>
<dbReference type="EMBL" id="GGEC01078737">
    <property type="protein sequence ID" value="MBX59221.1"/>
    <property type="molecule type" value="Transcribed_RNA"/>
</dbReference>
<organism evidence="1">
    <name type="scientific">Rhizophora mucronata</name>
    <name type="common">Asiatic mangrove</name>
    <dbReference type="NCBI Taxonomy" id="61149"/>
    <lineage>
        <taxon>Eukaryota</taxon>
        <taxon>Viridiplantae</taxon>
        <taxon>Streptophyta</taxon>
        <taxon>Embryophyta</taxon>
        <taxon>Tracheophyta</taxon>
        <taxon>Spermatophyta</taxon>
        <taxon>Magnoliopsida</taxon>
        <taxon>eudicotyledons</taxon>
        <taxon>Gunneridae</taxon>
        <taxon>Pentapetalae</taxon>
        <taxon>rosids</taxon>
        <taxon>fabids</taxon>
        <taxon>Malpighiales</taxon>
        <taxon>Rhizophoraceae</taxon>
        <taxon>Rhizophora</taxon>
    </lineage>
</organism>
<accession>A0A2P2PWY1</accession>
<sequence length="19" mass="2472">MGAFIFLLEFFFFFCYSWR</sequence>
<dbReference type="AlphaFoldDB" id="A0A2P2PWY1"/>
<proteinExistence type="predicted"/>
<name>A0A2P2PWY1_RHIMU</name>
<protein>
    <submittedName>
        <fullName evidence="1">Uncharacterized protein</fullName>
    </submittedName>
</protein>
<evidence type="ECO:0000313" key="1">
    <source>
        <dbReference type="EMBL" id="MBX59221.1"/>
    </source>
</evidence>